<dbReference type="Gene3D" id="2.40.280.10">
    <property type="match status" value="1"/>
</dbReference>
<comment type="function">
    <text evidence="3">Required for rescue of stalled ribosomes mediated by trans-translation. Binds to transfer-messenger RNA (tmRNA), required for stable association of tmRNA with ribosomes. tmRNA and SmpB together mimic tRNA shape, replacing the anticodon stem-loop with SmpB. tmRNA is encoded by the ssrA gene; the 2 termini fold to resemble tRNA(Ala) and it encodes a 'tag peptide', a short internal open reading frame. During trans-translation Ala-aminoacylated tmRNA acts like a tRNA, entering the A-site of stalled ribosomes, displacing the stalled mRNA. The ribosome then switches to translate the ORF on the tmRNA; the nascent peptide is terminated with the 'tag peptide' encoded by the tmRNA and targeted for degradation. The ribosome is freed to recommence translation, which seems to be the essential function of trans-translation.</text>
</comment>
<sequence>MAKTKEPNTLADNRKAFHDYFIIESYEAGIELKGTEVKSIRNGRANLKDSYGEIRNGELFVRNMHISPYEQGNIFNVNPLRERKLLLHKAEINKLNGFLTQQGYSLVPLSLYLKKGRVKVNIAVVKGKKNYDKREAMLERTVKREIEKEFKDKMRY</sequence>
<dbReference type="PROSITE" id="PS01317">
    <property type="entry name" value="SSRP"/>
    <property type="match status" value="1"/>
</dbReference>
<dbReference type="HOGENOM" id="CLU_108953_0_0_9"/>
<dbReference type="Proteomes" id="UP000002730">
    <property type="component" value="Chromosome"/>
</dbReference>
<dbReference type="NCBIfam" id="TIGR00086">
    <property type="entry name" value="smpB"/>
    <property type="match status" value="1"/>
</dbReference>
<keyword evidence="2 3" id="KW-0694">RNA-binding</keyword>
<evidence type="ECO:0000256" key="3">
    <source>
        <dbReference type="HAMAP-Rule" id="MF_00023"/>
    </source>
</evidence>
<dbReference type="GO" id="GO:0005829">
    <property type="term" value="C:cytosol"/>
    <property type="evidence" value="ECO:0007669"/>
    <property type="project" value="TreeGrafter"/>
</dbReference>
<dbReference type="PANTHER" id="PTHR30308">
    <property type="entry name" value="TMRNA-BINDING COMPONENT OF TRANS-TRANSLATION TAGGING COMPLEX"/>
    <property type="match status" value="1"/>
</dbReference>
<comment type="subcellular location">
    <subcellularLocation>
        <location evidence="3">Cytoplasm</location>
    </subcellularLocation>
    <text evidence="3">The tmRNA-SmpB complex associates with stalled 70S ribosomes.</text>
</comment>
<dbReference type="RefSeq" id="WP_010074712.1">
    <property type="nucleotide sequence ID" value="NC_014393.1"/>
</dbReference>
<gene>
    <name evidence="3" type="primary">smpB</name>
    <name evidence="4" type="ordered locus">Clocel_0736</name>
</gene>
<dbReference type="NCBIfam" id="NF003843">
    <property type="entry name" value="PRK05422.1"/>
    <property type="match status" value="1"/>
</dbReference>
<evidence type="ECO:0000256" key="1">
    <source>
        <dbReference type="ARBA" id="ARBA00022490"/>
    </source>
</evidence>
<dbReference type="InterPro" id="IPR000037">
    <property type="entry name" value="SsrA-bd_prot"/>
</dbReference>
<dbReference type="GO" id="GO:0070929">
    <property type="term" value="P:trans-translation"/>
    <property type="evidence" value="ECO:0007669"/>
    <property type="project" value="UniProtKB-UniRule"/>
</dbReference>
<dbReference type="InterPro" id="IPR020081">
    <property type="entry name" value="SsrA-bd_prot_CS"/>
</dbReference>
<evidence type="ECO:0000313" key="5">
    <source>
        <dbReference type="Proteomes" id="UP000002730"/>
    </source>
</evidence>
<dbReference type="KEGG" id="ccb:Clocel_0736"/>
<dbReference type="EMBL" id="CP002160">
    <property type="protein sequence ID" value="ADL50507.1"/>
    <property type="molecule type" value="Genomic_DNA"/>
</dbReference>
<protein>
    <recommendedName>
        <fullName evidence="3">SsrA-binding protein</fullName>
    </recommendedName>
    <alternativeName>
        <fullName evidence="3">Small protein B</fullName>
    </alternativeName>
</protein>
<dbReference type="GO" id="GO:0003723">
    <property type="term" value="F:RNA binding"/>
    <property type="evidence" value="ECO:0007669"/>
    <property type="project" value="UniProtKB-UniRule"/>
</dbReference>
<dbReference type="STRING" id="573061.Clocel_0736"/>
<dbReference type="Pfam" id="PF01668">
    <property type="entry name" value="SmpB"/>
    <property type="match status" value="1"/>
</dbReference>
<dbReference type="SUPFAM" id="SSF74982">
    <property type="entry name" value="Small protein B (SmpB)"/>
    <property type="match status" value="1"/>
</dbReference>
<evidence type="ECO:0000313" key="4">
    <source>
        <dbReference type="EMBL" id="ADL50507.1"/>
    </source>
</evidence>
<dbReference type="GO" id="GO:0070930">
    <property type="term" value="P:trans-translation-dependent protein tagging"/>
    <property type="evidence" value="ECO:0007669"/>
    <property type="project" value="TreeGrafter"/>
</dbReference>
<dbReference type="InterPro" id="IPR023620">
    <property type="entry name" value="SmpB"/>
</dbReference>
<proteinExistence type="inferred from homology"/>
<keyword evidence="1 3" id="KW-0963">Cytoplasm</keyword>
<dbReference type="AlphaFoldDB" id="D9SRZ0"/>
<dbReference type="HAMAP" id="MF_00023">
    <property type="entry name" value="SmpB"/>
    <property type="match status" value="1"/>
</dbReference>
<dbReference type="OrthoDB" id="9805462at2"/>
<reference evidence="4 5" key="1">
    <citation type="submission" date="2010-08" db="EMBL/GenBank/DDBJ databases">
        <title>Complete sequence of Clostridium cellulovorans 743B.</title>
        <authorList>
            <consortium name="US DOE Joint Genome Institute"/>
            <person name="Lucas S."/>
            <person name="Copeland A."/>
            <person name="Lapidus A."/>
            <person name="Cheng J.-F."/>
            <person name="Bruce D."/>
            <person name="Goodwin L."/>
            <person name="Pitluck S."/>
            <person name="Chertkov O."/>
            <person name="Detter J.C."/>
            <person name="Han C."/>
            <person name="Tapia R."/>
            <person name="Land M."/>
            <person name="Hauser L."/>
            <person name="Chang Y.-J."/>
            <person name="Jeffries C."/>
            <person name="Kyrpides N."/>
            <person name="Ivanova N."/>
            <person name="Mikhailova N."/>
            <person name="Hemme C.L."/>
            <person name="Woyke T."/>
        </authorList>
    </citation>
    <scope>NUCLEOTIDE SEQUENCE [LARGE SCALE GENOMIC DNA]</scope>
    <source>
        <strain evidence="5">ATCC 35296 / DSM 3052 / OCM 3 / 743B</strain>
    </source>
</reference>
<name>D9SRZ0_CLOC7</name>
<dbReference type="CDD" id="cd09294">
    <property type="entry name" value="SmpB"/>
    <property type="match status" value="1"/>
</dbReference>
<dbReference type="PANTHER" id="PTHR30308:SF2">
    <property type="entry name" value="SSRA-BINDING PROTEIN"/>
    <property type="match status" value="1"/>
</dbReference>
<organism evidence="4 5">
    <name type="scientific">Clostridium cellulovorans (strain ATCC 35296 / DSM 3052 / OCM 3 / 743B)</name>
    <dbReference type="NCBI Taxonomy" id="573061"/>
    <lineage>
        <taxon>Bacteria</taxon>
        <taxon>Bacillati</taxon>
        <taxon>Bacillota</taxon>
        <taxon>Clostridia</taxon>
        <taxon>Eubacteriales</taxon>
        <taxon>Clostridiaceae</taxon>
        <taxon>Clostridium</taxon>
    </lineage>
</organism>
<accession>D9SRZ0</accession>
<comment type="similarity">
    <text evidence="3">Belongs to the SmpB family.</text>
</comment>
<keyword evidence="5" id="KW-1185">Reference proteome</keyword>
<dbReference type="eggNOG" id="COG0691">
    <property type="taxonomic scope" value="Bacteria"/>
</dbReference>
<evidence type="ECO:0000256" key="2">
    <source>
        <dbReference type="ARBA" id="ARBA00022884"/>
    </source>
</evidence>